<dbReference type="EMBL" id="LUUG01000064">
    <property type="protein sequence ID" value="OAI05504.1"/>
    <property type="molecule type" value="Genomic_DNA"/>
</dbReference>
<comment type="caution">
    <text evidence="1">The sequence shown here is derived from an EMBL/GenBank/DDBJ whole genome shotgun (WGS) entry which is preliminary data.</text>
</comment>
<proteinExistence type="predicted"/>
<evidence type="ECO:0000313" key="1">
    <source>
        <dbReference type="EMBL" id="OAI05504.1"/>
    </source>
</evidence>
<accession>A0A177MJ89</accession>
<dbReference type="RefSeq" id="WP_064008403.1">
    <property type="nucleotide sequence ID" value="NZ_LUUG01000064.1"/>
</dbReference>
<protein>
    <submittedName>
        <fullName evidence="1">Uncharacterized protein</fullName>
    </submittedName>
</protein>
<reference evidence="1 2" key="1">
    <citation type="submission" date="2016-03" db="EMBL/GenBank/DDBJ databases">
        <authorList>
            <person name="Ploux O."/>
        </authorList>
    </citation>
    <scope>NUCLEOTIDE SEQUENCE [LARGE SCALE GENOMIC DNA]</scope>
    <source>
        <strain evidence="1 2">R-45363</strain>
    </source>
</reference>
<gene>
    <name evidence="1" type="ORF">A1332_13185</name>
</gene>
<dbReference type="OrthoDB" id="9803747at2"/>
<evidence type="ECO:0000313" key="2">
    <source>
        <dbReference type="Proteomes" id="UP000078090"/>
    </source>
</evidence>
<sequence length="67" mass="7748">MTNNLHDTQAEPVKSKLMELLDEVLEHDGFGEIRVEVKILKRRQKEVILHCGKQYRFVVDSSLPSQA</sequence>
<dbReference type="AlphaFoldDB" id="A0A177MJ89"/>
<organism evidence="1 2">
    <name type="scientific">Methylomonas methanica</name>
    <dbReference type="NCBI Taxonomy" id="421"/>
    <lineage>
        <taxon>Bacteria</taxon>
        <taxon>Pseudomonadati</taxon>
        <taxon>Pseudomonadota</taxon>
        <taxon>Gammaproteobacteria</taxon>
        <taxon>Methylococcales</taxon>
        <taxon>Methylococcaceae</taxon>
        <taxon>Methylomonas</taxon>
    </lineage>
</organism>
<dbReference type="Proteomes" id="UP000078090">
    <property type="component" value="Unassembled WGS sequence"/>
</dbReference>
<name>A0A177MJ89_METMH</name>